<reference evidence="2" key="1">
    <citation type="journal article" date="2014" name="Int. J. Syst. Evol. Microbiol.">
        <title>Complete genome sequence of Corynebacterium casei LMG S-19264T (=DSM 44701T), isolated from a smear-ripened cheese.</title>
        <authorList>
            <consortium name="US DOE Joint Genome Institute (JGI-PGF)"/>
            <person name="Walter F."/>
            <person name="Albersmeier A."/>
            <person name="Kalinowski J."/>
            <person name="Ruckert C."/>
        </authorList>
    </citation>
    <scope>NUCLEOTIDE SEQUENCE</scope>
    <source>
        <strain evidence="2">CGMCC 1.15448</strain>
    </source>
</reference>
<dbReference type="EMBL" id="BMJC01000005">
    <property type="protein sequence ID" value="GGB18280.1"/>
    <property type="molecule type" value="Genomic_DNA"/>
</dbReference>
<accession>A0A8J2UHY3</accession>
<evidence type="ECO:0000313" key="3">
    <source>
        <dbReference type="Proteomes" id="UP000607559"/>
    </source>
</evidence>
<evidence type="ECO:0000256" key="1">
    <source>
        <dbReference type="SAM" id="Phobius"/>
    </source>
</evidence>
<dbReference type="Proteomes" id="UP000607559">
    <property type="component" value="Unassembled WGS sequence"/>
</dbReference>
<keyword evidence="1" id="KW-0812">Transmembrane</keyword>
<keyword evidence="1" id="KW-0472">Membrane</keyword>
<keyword evidence="3" id="KW-1185">Reference proteome</keyword>
<protein>
    <recommendedName>
        <fullName evidence="4">Succinate dehydrogenase</fullName>
    </recommendedName>
</protein>
<evidence type="ECO:0000313" key="2">
    <source>
        <dbReference type="EMBL" id="GGB18280.1"/>
    </source>
</evidence>
<feature type="transmembrane region" description="Helical" evidence="1">
    <location>
        <begin position="57"/>
        <end position="80"/>
    </location>
</feature>
<feature type="transmembrane region" description="Helical" evidence="1">
    <location>
        <begin position="120"/>
        <end position="140"/>
    </location>
</feature>
<sequence length="241" mass="27666">MIVFLCLSSFVIYVTWAAFQGKNYAYGPYLSPLYSPELFGDSPHRWLGPKPGGWPSFLPWSPALLILWAPGLFRLTCYYYRGAYYKAFLVSPAACSVSEGRRRYTGERAFPLVLQNVHRYLMYIALIFLVILAHDVWTAMWFTDTRTGSSSFGIGVGTMVLAANVVFLAGYTFGCHSLRHWVGGIKDRLSGSPVQRQIYRCAGCFNRRHMLWAWMSLFWVAFTDIYVRLCATGVWRDWRII</sequence>
<organism evidence="2 3">
    <name type="scientific">Puia dinghuensis</name>
    <dbReference type="NCBI Taxonomy" id="1792502"/>
    <lineage>
        <taxon>Bacteria</taxon>
        <taxon>Pseudomonadati</taxon>
        <taxon>Bacteroidota</taxon>
        <taxon>Chitinophagia</taxon>
        <taxon>Chitinophagales</taxon>
        <taxon>Chitinophagaceae</taxon>
        <taxon>Puia</taxon>
    </lineage>
</organism>
<reference evidence="2" key="2">
    <citation type="submission" date="2020-09" db="EMBL/GenBank/DDBJ databases">
        <authorList>
            <person name="Sun Q."/>
            <person name="Zhou Y."/>
        </authorList>
    </citation>
    <scope>NUCLEOTIDE SEQUENCE</scope>
    <source>
        <strain evidence="2">CGMCC 1.15448</strain>
    </source>
</reference>
<proteinExistence type="predicted"/>
<name>A0A8J2UHY3_9BACT</name>
<keyword evidence="1" id="KW-1133">Transmembrane helix</keyword>
<feature type="transmembrane region" description="Helical" evidence="1">
    <location>
        <begin position="210"/>
        <end position="229"/>
    </location>
</feature>
<gene>
    <name evidence="2" type="ORF">GCM10011511_47640</name>
</gene>
<feature type="transmembrane region" description="Helical" evidence="1">
    <location>
        <begin position="152"/>
        <end position="173"/>
    </location>
</feature>
<evidence type="ECO:0008006" key="4">
    <source>
        <dbReference type="Google" id="ProtNLM"/>
    </source>
</evidence>
<dbReference type="AlphaFoldDB" id="A0A8J2UHY3"/>
<comment type="caution">
    <text evidence="2">The sequence shown here is derived from an EMBL/GenBank/DDBJ whole genome shotgun (WGS) entry which is preliminary data.</text>
</comment>